<dbReference type="InterPro" id="IPR003423">
    <property type="entry name" value="OMP_efflux"/>
</dbReference>
<feature type="signal peptide" evidence="9">
    <location>
        <begin position="1"/>
        <end position="26"/>
    </location>
</feature>
<proteinExistence type="inferred from homology"/>
<dbReference type="GO" id="GO:0015288">
    <property type="term" value="F:porin activity"/>
    <property type="evidence" value="ECO:0007669"/>
    <property type="project" value="TreeGrafter"/>
</dbReference>
<evidence type="ECO:0000256" key="1">
    <source>
        <dbReference type="ARBA" id="ARBA00004442"/>
    </source>
</evidence>
<dbReference type="SUPFAM" id="SSF56954">
    <property type="entry name" value="Outer membrane efflux proteins (OEP)"/>
    <property type="match status" value="1"/>
</dbReference>
<dbReference type="GO" id="GO:0015562">
    <property type="term" value="F:efflux transmembrane transporter activity"/>
    <property type="evidence" value="ECO:0007669"/>
    <property type="project" value="InterPro"/>
</dbReference>
<dbReference type="EMBL" id="JADILW010000007">
    <property type="protein sequence ID" value="MBO8479580.1"/>
    <property type="molecule type" value="Genomic_DNA"/>
</dbReference>
<evidence type="ECO:0000313" key="11">
    <source>
        <dbReference type="Proteomes" id="UP000823769"/>
    </source>
</evidence>
<dbReference type="Pfam" id="PF02321">
    <property type="entry name" value="OEP"/>
    <property type="match status" value="2"/>
</dbReference>
<keyword evidence="7" id="KW-0998">Cell outer membrane</keyword>
<keyword evidence="6" id="KW-0472">Membrane</keyword>
<organism evidence="10 11">
    <name type="scientific">Candidatus Cryptobacteroides avistercoris</name>
    <dbReference type="NCBI Taxonomy" id="2840758"/>
    <lineage>
        <taxon>Bacteria</taxon>
        <taxon>Pseudomonadati</taxon>
        <taxon>Bacteroidota</taxon>
        <taxon>Bacteroidia</taxon>
        <taxon>Bacteroidales</taxon>
        <taxon>Candidatus Cryptobacteroides</taxon>
    </lineage>
</organism>
<evidence type="ECO:0000256" key="7">
    <source>
        <dbReference type="ARBA" id="ARBA00023237"/>
    </source>
</evidence>
<keyword evidence="9" id="KW-0732">Signal</keyword>
<protein>
    <submittedName>
        <fullName evidence="10">TolC family protein</fullName>
    </submittedName>
</protein>
<sequence>MKHHTNYNALILTAVCCMFCHTMAGAQQTLSVNGQHDGAEQQTPDTARVWTLRDCMEYAVSNSTQIRIQQANMDDERIARRDAILNAFTPSVEAGAAVYSNFGRAVDPETNTYISTTSFNNAYSVSAGITLFNGFQAVNRLRITKTSVAMGVSEEQRIKDNICLSTMQAYCNVVYYSRLAEILAEQVETARESLHTARRQEELGQKGYADVVQMEAELAEMEYKQISAENSRKDALLTLKDVMFWPIGEELSIDLSMADGAGYLPDTASDPGTIVENAKATLPEVFIARGTMENARLELRTARWQLAPSLSLSGGWSTSYYTYPGRADYTPDPFRTQFVNNGGEYLQLTLSFPIFDRLSRHSNIANKRNAYRRSAAEYEQKVREVEAEVMRAIQDRDGASAAYMQAERMAEVQQEAYRLNMRKLEQGLISPIEFRTASESYLTAMAERLNSLLQYNIKKAVVSYYDGIPYLDQQL</sequence>
<comment type="similarity">
    <text evidence="2">Belongs to the outer membrane factor (OMF) (TC 1.B.17) family.</text>
</comment>
<evidence type="ECO:0000256" key="6">
    <source>
        <dbReference type="ARBA" id="ARBA00023136"/>
    </source>
</evidence>
<reference evidence="10" key="2">
    <citation type="journal article" date="2021" name="PeerJ">
        <title>Extensive microbial diversity within the chicken gut microbiome revealed by metagenomics and culture.</title>
        <authorList>
            <person name="Gilroy R."/>
            <person name="Ravi A."/>
            <person name="Getino M."/>
            <person name="Pursley I."/>
            <person name="Horton D.L."/>
            <person name="Alikhan N.F."/>
            <person name="Baker D."/>
            <person name="Gharbi K."/>
            <person name="Hall N."/>
            <person name="Watson M."/>
            <person name="Adriaenssens E.M."/>
            <person name="Foster-Nyarko E."/>
            <person name="Jarju S."/>
            <person name="Secka A."/>
            <person name="Antonio M."/>
            <person name="Oren A."/>
            <person name="Chaudhuri R.R."/>
            <person name="La Ragione R."/>
            <person name="Hildebrand F."/>
            <person name="Pallen M.J."/>
        </authorList>
    </citation>
    <scope>NUCLEOTIDE SEQUENCE</scope>
    <source>
        <strain evidence="10">B3-1481</strain>
    </source>
</reference>
<dbReference type="InterPro" id="IPR051906">
    <property type="entry name" value="TolC-like"/>
</dbReference>
<feature type="coiled-coil region" evidence="8">
    <location>
        <begin position="368"/>
        <end position="395"/>
    </location>
</feature>
<accession>A0A9D9IW71</accession>
<dbReference type="GO" id="GO:1990281">
    <property type="term" value="C:efflux pump complex"/>
    <property type="evidence" value="ECO:0007669"/>
    <property type="project" value="TreeGrafter"/>
</dbReference>
<evidence type="ECO:0000256" key="5">
    <source>
        <dbReference type="ARBA" id="ARBA00022692"/>
    </source>
</evidence>
<dbReference type="Gene3D" id="1.20.1600.10">
    <property type="entry name" value="Outer membrane efflux proteins (OEP)"/>
    <property type="match status" value="1"/>
</dbReference>
<dbReference type="Proteomes" id="UP000823769">
    <property type="component" value="Unassembled WGS sequence"/>
</dbReference>
<evidence type="ECO:0000256" key="2">
    <source>
        <dbReference type="ARBA" id="ARBA00007613"/>
    </source>
</evidence>
<evidence type="ECO:0000256" key="8">
    <source>
        <dbReference type="SAM" id="Coils"/>
    </source>
</evidence>
<keyword evidence="3" id="KW-0813">Transport</keyword>
<feature type="chain" id="PRO_5039042701" evidence="9">
    <location>
        <begin position="27"/>
        <end position="475"/>
    </location>
</feature>
<evidence type="ECO:0000313" key="10">
    <source>
        <dbReference type="EMBL" id="MBO8479580.1"/>
    </source>
</evidence>
<evidence type="ECO:0000256" key="4">
    <source>
        <dbReference type="ARBA" id="ARBA00022452"/>
    </source>
</evidence>
<dbReference type="GO" id="GO:0009279">
    <property type="term" value="C:cell outer membrane"/>
    <property type="evidence" value="ECO:0007669"/>
    <property type="project" value="UniProtKB-SubCell"/>
</dbReference>
<gene>
    <name evidence="10" type="ORF">IAB76_00505</name>
</gene>
<keyword evidence="4" id="KW-1134">Transmembrane beta strand</keyword>
<dbReference type="PANTHER" id="PTHR30026:SF20">
    <property type="entry name" value="OUTER MEMBRANE PROTEIN TOLC"/>
    <property type="match status" value="1"/>
</dbReference>
<dbReference type="AlphaFoldDB" id="A0A9D9IW71"/>
<name>A0A9D9IW71_9BACT</name>
<evidence type="ECO:0000256" key="9">
    <source>
        <dbReference type="SAM" id="SignalP"/>
    </source>
</evidence>
<comment type="subcellular location">
    <subcellularLocation>
        <location evidence="1">Cell outer membrane</location>
    </subcellularLocation>
</comment>
<keyword evidence="5" id="KW-0812">Transmembrane</keyword>
<evidence type="ECO:0000256" key="3">
    <source>
        <dbReference type="ARBA" id="ARBA00022448"/>
    </source>
</evidence>
<reference evidence="10" key="1">
    <citation type="submission" date="2020-10" db="EMBL/GenBank/DDBJ databases">
        <authorList>
            <person name="Gilroy R."/>
        </authorList>
    </citation>
    <scope>NUCLEOTIDE SEQUENCE</scope>
    <source>
        <strain evidence="10">B3-1481</strain>
    </source>
</reference>
<comment type="caution">
    <text evidence="10">The sequence shown here is derived from an EMBL/GenBank/DDBJ whole genome shotgun (WGS) entry which is preliminary data.</text>
</comment>
<dbReference type="PANTHER" id="PTHR30026">
    <property type="entry name" value="OUTER MEMBRANE PROTEIN TOLC"/>
    <property type="match status" value="1"/>
</dbReference>
<keyword evidence="8" id="KW-0175">Coiled coil</keyword>